<dbReference type="AlphaFoldDB" id="A0A0V1MBB4"/>
<dbReference type="Proteomes" id="UP000054843">
    <property type="component" value="Unassembled WGS sequence"/>
</dbReference>
<gene>
    <name evidence="1" type="ORF">T10_1491</name>
</gene>
<reference evidence="1 2" key="1">
    <citation type="submission" date="2015-01" db="EMBL/GenBank/DDBJ databases">
        <title>Evolution of Trichinella species and genotypes.</title>
        <authorList>
            <person name="Korhonen P.K."/>
            <person name="Edoardo P."/>
            <person name="Giuseppe L.R."/>
            <person name="Gasser R.B."/>
        </authorList>
    </citation>
    <scope>NUCLEOTIDE SEQUENCE [LARGE SCALE GENOMIC DNA]</scope>
    <source>
        <strain evidence="1">ISS1980</strain>
    </source>
</reference>
<evidence type="ECO:0000313" key="1">
    <source>
        <dbReference type="EMBL" id="KRZ68674.1"/>
    </source>
</evidence>
<evidence type="ECO:0000313" key="2">
    <source>
        <dbReference type="Proteomes" id="UP000054843"/>
    </source>
</evidence>
<accession>A0A0V1MBB4</accession>
<keyword evidence="2" id="KW-1185">Reference proteome</keyword>
<protein>
    <submittedName>
        <fullName evidence="1">Uncharacterized protein</fullName>
    </submittedName>
</protein>
<proteinExistence type="predicted"/>
<organism evidence="1 2">
    <name type="scientific">Trichinella papuae</name>
    <dbReference type="NCBI Taxonomy" id="268474"/>
    <lineage>
        <taxon>Eukaryota</taxon>
        <taxon>Metazoa</taxon>
        <taxon>Ecdysozoa</taxon>
        <taxon>Nematoda</taxon>
        <taxon>Enoplea</taxon>
        <taxon>Dorylaimia</taxon>
        <taxon>Trichinellida</taxon>
        <taxon>Trichinellidae</taxon>
        <taxon>Trichinella</taxon>
    </lineage>
</organism>
<dbReference type="EMBL" id="JYDO01000158">
    <property type="protein sequence ID" value="KRZ68674.1"/>
    <property type="molecule type" value="Genomic_DNA"/>
</dbReference>
<comment type="caution">
    <text evidence="1">The sequence shown here is derived from an EMBL/GenBank/DDBJ whole genome shotgun (WGS) entry which is preliminary data.</text>
</comment>
<name>A0A0V1MBB4_9BILA</name>
<sequence>MMLLLAVNAEFRSFLQTAAFEHDTPYEWTITFKKEHFHKAILSYLCDNCEVKDVLTALSQHLLGQNGIDVGNKLQHRIQDCKTVAQCSGIQNLNVTCLHNITNVWCIYNAKENDTKKIAKN</sequence>